<sequence>GRASAPGGRIQVQQRVKGKKIKIKCSNRFLILERWSSSLYTLTVVTGGKNEERQPLQDHDSQHRSAGYRRGSGMRFQNFRRDGLDLLETATCLAARDGKAGKR</sequence>
<organism evidence="2">
    <name type="scientific">Graphocephala atropunctata</name>
    <dbReference type="NCBI Taxonomy" id="36148"/>
    <lineage>
        <taxon>Eukaryota</taxon>
        <taxon>Metazoa</taxon>
        <taxon>Ecdysozoa</taxon>
        <taxon>Arthropoda</taxon>
        <taxon>Hexapoda</taxon>
        <taxon>Insecta</taxon>
        <taxon>Pterygota</taxon>
        <taxon>Neoptera</taxon>
        <taxon>Paraneoptera</taxon>
        <taxon>Hemiptera</taxon>
        <taxon>Auchenorrhyncha</taxon>
        <taxon>Membracoidea</taxon>
        <taxon>Cicadellidae</taxon>
        <taxon>Cicadellinae</taxon>
        <taxon>Cicadellini</taxon>
        <taxon>Graphocephala</taxon>
    </lineage>
</organism>
<feature type="compositionally biased region" description="Basic and acidic residues" evidence="1">
    <location>
        <begin position="49"/>
        <end position="63"/>
    </location>
</feature>
<dbReference type="EMBL" id="GEBQ01009025">
    <property type="protein sequence ID" value="JAT30952.1"/>
    <property type="molecule type" value="Transcribed_RNA"/>
</dbReference>
<evidence type="ECO:0000313" key="2">
    <source>
        <dbReference type="EMBL" id="JAT30952.1"/>
    </source>
</evidence>
<accession>A0A1B6M4V2</accession>
<proteinExistence type="predicted"/>
<evidence type="ECO:0000256" key="1">
    <source>
        <dbReference type="SAM" id="MobiDB-lite"/>
    </source>
</evidence>
<protein>
    <submittedName>
        <fullName evidence="2">Uncharacterized protein</fullName>
    </submittedName>
</protein>
<feature type="non-terminal residue" evidence="2">
    <location>
        <position position="1"/>
    </location>
</feature>
<dbReference type="AlphaFoldDB" id="A0A1B6M4V2"/>
<reference evidence="2" key="1">
    <citation type="submission" date="2015-11" db="EMBL/GenBank/DDBJ databases">
        <title>De novo transcriptome assembly of four potential Pierce s Disease insect vectors from Arizona vineyards.</title>
        <authorList>
            <person name="Tassone E.E."/>
        </authorList>
    </citation>
    <scope>NUCLEOTIDE SEQUENCE</scope>
</reference>
<gene>
    <name evidence="2" type="ORF">g.35590</name>
</gene>
<feature type="non-terminal residue" evidence="2">
    <location>
        <position position="103"/>
    </location>
</feature>
<name>A0A1B6M4V2_9HEMI</name>
<feature type="region of interest" description="Disordered" evidence="1">
    <location>
        <begin position="48"/>
        <end position="73"/>
    </location>
</feature>